<feature type="chain" id="PRO_5041284280" evidence="1">
    <location>
        <begin position="21"/>
        <end position="193"/>
    </location>
</feature>
<evidence type="ECO:0000256" key="1">
    <source>
        <dbReference type="SAM" id="SignalP"/>
    </source>
</evidence>
<protein>
    <submittedName>
        <fullName evidence="2">Uncharacterized protein</fullName>
    </submittedName>
</protein>
<gene>
    <name evidence="2" type="ORF">rosag_00080</name>
</gene>
<dbReference type="AlphaFoldDB" id="A0AA37PYZ6"/>
<comment type="caution">
    <text evidence="2">The sequence shown here is derived from an EMBL/GenBank/DDBJ whole genome shotgun (WGS) entry which is preliminary data.</text>
</comment>
<organism evidence="2 3">
    <name type="scientific">Roseisolibacter agri</name>
    <dbReference type="NCBI Taxonomy" id="2014610"/>
    <lineage>
        <taxon>Bacteria</taxon>
        <taxon>Pseudomonadati</taxon>
        <taxon>Gemmatimonadota</taxon>
        <taxon>Gemmatimonadia</taxon>
        <taxon>Gemmatimonadales</taxon>
        <taxon>Gemmatimonadaceae</taxon>
        <taxon>Roseisolibacter</taxon>
    </lineage>
</organism>
<proteinExistence type="predicted"/>
<keyword evidence="1" id="KW-0732">Signal</keyword>
<accession>A0AA37PYZ6</accession>
<feature type="signal peptide" evidence="1">
    <location>
        <begin position="1"/>
        <end position="20"/>
    </location>
</feature>
<sequence length="193" mass="19912">MSLRHAFRLSLAAVLIAACADGTPTDPALRAGARAMNRAEANQALAAARAAAARFMDVDAAVAAGYAPQGGCVAVPGLGGMGVHYVNVAGVMDPTLDPANPEILVYEPQKNGRLRLVAVEYMQVNTPGSSRPSLFDVAFENGPPVGPMQTYALHAWVGQHNPNGTFTAFNPTVSCDYAPAAPAAAEVAAHAHH</sequence>
<evidence type="ECO:0000313" key="2">
    <source>
        <dbReference type="EMBL" id="GLC23495.1"/>
    </source>
</evidence>
<evidence type="ECO:0000313" key="3">
    <source>
        <dbReference type="Proteomes" id="UP001161325"/>
    </source>
</evidence>
<dbReference type="RefSeq" id="WP_284347932.1">
    <property type="nucleotide sequence ID" value="NZ_BRXS01000001.1"/>
</dbReference>
<dbReference type="Proteomes" id="UP001161325">
    <property type="component" value="Unassembled WGS sequence"/>
</dbReference>
<reference evidence="2" key="1">
    <citation type="submission" date="2022-08" db="EMBL/GenBank/DDBJ databases">
        <title>Draft genome sequencing of Roseisolibacter agri AW1220.</title>
        <authorList>
            <person name="Tobiishi Y."/>
            <person name="Tonouchi A."/>
        </authorList>
    </citation>
    <scope>NUCLEOTIDE SEQUENCE</scope>
    <source>
        <strain evidence="2">AW1220</strain>
    </source>
</reference>
<dbReference type="PROSITE" id="PS51257">
    <property type="entry name" value="PROKAR_LIPOPROTEIN"/>
    <property type="match status" value="1"/>
</dbReference>
<dbReference type="EMBL" id="BRXS01000001">
    <property type="protein sequence ID" value="GLC23495.1"/>
    <property type="molecule type" value="Genomic_DNA"/>
</dbReference>
<keyword evidence="3" id="KW-1185">Reference proteome</keyword>
<name>A0AA37PYZ6_9BACT</name>